<feature type="compositionally biased region" description="Polar residues" evidence="3">
    <location>
        <begin position="620"/>
        <end position="646"/>
    </location>
</feature>
<organism evidence="5 6">
    <name type="scientific">Microbotryum intermedium</name>
    <dbReference type="NCBI Taxonomy" id="269621"/>
    <lineage>
        <taxon>Eukaryota</taxon>
        <taxon>Fungi</taxon>
        <taxon>Dikarya</taxon>
        <taxon>Basidiomycota</taxon>
        <taxon>Pucciniomycotina</taxon>
        <taxon>Microbotryomycetes</taxon>
        <taxon>Microbotryales</taxon>
        <taxon>Microbotryaceae</taxon>
        <taxon>Microbotryum</taxon>
    </lineage>
</organism>
<dbReference type="Gene3D" id="3.40.50.1820">
    <property type="entry name" value="alpha/beta hydrolase"/>
    <property type="match status" value="1"/>
</dbReference>
<evidence type="ECO:0000256" key="3">
    <source>
        <dbReference type="SAM" id="MobiDB-lite"/>
    </source>
</evidence>
<proteinExistence type="inferred from homology"/>
<dbReference type="PANTHER" id="PTHR48081">
    <property type="entry name" value="AB HYDROLASE SUPERFAMILY PROTEIN C4A8.06C"/>
    <property type="match status" value="1"/>
</dbReference>
<dbReference type="AlphaFoldDB" id="A0A238FLW2"/>
<accession>A0A238FLW2</accession>
<feature type="region of interest" description="Disordered" evidence="3">
    <location>
        <begin position="687"/>
        <end position="719"/>
    </location>
</feature>
<feature type="compositionally biased region" description="Low complexity" evidence="3">
    <location>
        <begin position="46"/>
        <end position="62"/>
    </location>
</feature>
<dbReference type="InterPro" id="IPR029058">
    <property type="entry name" value="AB_hydrolase_fold"/>
</dbReference>
<name>A0A238FLW2_9BASI</name>
<evidence type="ECO:0000313" key="6">
    <source>
        <dbReference type="Proteomes" id="UP000198372"/>
    </source>
</evidence>
<protein>
    <submittedName>
        <fullName evidence="5">BQ2448_6587 protein</fullName>
    </submittedName>
</protein>
<dbReference type="Pfam" id="PF07859">
    <property type="entry name" value="Abhydrolase_3"/>
    <property type="match status" value="1"/>
</dbReference>
<dbReference type="STRING" id="269621.A0A238FLW2"/>
<evidence type="ECO:0000256" key="2">
    <source>
        <dbReference type="ARBA" id="ARBA00022801"/>
    </source>
</evidence>
<feature type="compositionally biased region" description="Low complexity" evidence="3">
    <location>
        <begin position="652"/>
        <end position="662"/>
    </location>
</feature>
<evidence type="ECO:0000259" key="4">
    <source>
        <dbReference type="Pfam" id="PF07859"/>
    </source>
</evidence>
<evidence type="ECO:0000256" key="1">
    <source>
        <dbReference type="ARBA" id="ARBA00010515"/>
    </source>
</evidence>
<keyword evidence="6" id="KW-1185">Reference proteome</keyword>
<feature type="region of interest" description="Disordered" evidence="3">
    <location>
        <begin position="745"/>
        <end position="780"/>
    </location>
</feature>
<dbReference type="InterPro" id="IPR050300">
    <property type="entry name" value="GDXG_lipolytic_enzyme"/>
</dbReference>
<sequence length="780" mass="84696">MVWWPFTTSTGAGSTMPATGSSAVDEAPDDPSASTQGKQRRGQRRSNGASTAPPTTTNGTNGVEAVLNGRSRQASVSASQDPNRRGQHGNASMAATWATLLEPFSKGHELPPQARTDPHIPQREEKPMTLSKLWQYLPFLAVQGTSLTKAFINHHLYGPPKPSWGVELTLFTALLREVAAYSHLSSLSRLRDVVNLAPLLPTPKDGIVTPISFRVKRRNLRGFLAEADAAEDGKRMITGEWVINKRLWRRMQTEYAVKKSVDQDARVILYLHGGAYYIMSAESHRFLTISCSRYLESRVFAINYRLAPETRFPGQLHDAVSAYMRLIIDLKIPPENILVVGDSAGGGLSLALMMYLRDEGYPLPSGGILMSPWVDLTMSCESWTTNRSFDYLPSPKADDALNPVKCLLGAEGILKYLTHPYVSPLFGDFDRLPPLLIQAGDAEVLRDEITLLAHKASLAGVAVEHEIFEDCVHVFQAFLFLEASRKAFQSQRHFVKHKLPLLQQAKNVDFGQIDRDIAADAHQVDERGHADATSLPASPTPTTGHSELRPEPDEVESDESDSERLSGNSTPEGTASPSEADAEASEPTNGEVESTLSEASTSTTTTNGAPPRPSLRAYTSARNLGMSNLNLTSSVDGNNSNESSTRPRPPIRTLSSLHSRSSSHPDLRHLLEEYETSGPRHVTKVISSSRGGLTTPPIHGASVGSSIASLGTKDGQDASISSDEAELLARLEKERQDILNAAAATMTGSSSEELATNTSTPNRKRAPSFMGDSPGFNGFT</sequence>
<dbReference type="EMBL" id="FMSP01000020">
    <property type="protein sequence ID" value="SCV74155.1"/>
    <property type="molecule type" value="Genomic_DNA"/>
</dbReference>
<keyword evidence="2" id="KW-0378">Hydrolase</keyword>
<comment type="similarity">
    <text evidence="1">Belongs to the 'GDXG' lipolytic enzyme family.</text>
</comment>
<gene>
    <name evidence="5" type="ORF">BQ2448_6587</name>
</gene>
<feature type="compositionally biased region" description="Polar residues" evidence="3">
    <location>
        <begin position="70"/>
        <end position="81"/>
    </location>
</feature>
<feature type="region of interest" description="Disordered" evidence="3">
    <location>
        <begin position="522"/>
        <end position="666"/>
    </location>
</feature>
<feature type="region of interest" description="Disordered" evidence="3">
    <location>
        <begin position="1"/>
        <end position="91"/>
    </location>
</feature>
<dbReference type="InterPro" id="IPR013094">
    <property type="entry name" value="AB_hydrolase_3"/>
</dbReference>
<feature type="compositionally biased region" description="Polar residues" evidence="3">
    <location>
        <begin position="746"/>
        <end position="761"/>
    </location>
</feature>
<feature type="domain" description="Alpha/beta hydrolase fold-3" evidence="4">
    <location>
        <begin position="268"/>
        <end position="476"/>
    </location>
</feature>
<dbReference type="InterPro" id="IPR002168">
    <property type="entry name" value="Lipase_GDXG_HIS_AS"/>
</dbReference>
<reference evidence="6" key="1">
    <citation type="submission" date="2016-09" db="EMBL/GenBank/DDBJ databases">
        <authorList>
            <person name="Jeantristanb JTB J.-T."/>
            <person name="Ricardo R."/>
        </authorList>
    </citation>
    <scope>NUCLEOTIDE SEQUENCE [LARGE SCALE GENOMIC DNA]</scope>
</reference>
<evidence type="ECO:0000313" key="5">
    <source>
        <dbReference type="EMBL" id="SCV74155.1"/>
    </source>
</evidence>
<feature type="compositionally biased region" description="Low complexity" evidence="3">
    <location>
        <begin position="532"/>
        <end position="543"/>
    </location>
</feature>
<feature type="compositionally biased region" description="Low complexity" evidence="3">
    <location>
        <begin position="594"/>
        <end position="606"/>
    </location>
</feature>
<dbReference type="Proteomes" id="UP000198372">
    <property type="component" value="Unassembled WGS sequence"/>
</dbReference>
<dbReference type="FunFam" id="3.40.50.1820:FF:000252">
    <property type="entry name" value="Related to calmodulin-dependent protein kinase"/>
    <property type="match status" value="1"/>
</dbReference>
<dbReference type="PROSITE" id="PS01173">
    <property type="entry name" value="LIPASE_GDXG_HIS"/>
    <property type="match status" value="1"/>
</dbReference>
<feature type="compositionally biased region" description="Polar residues" evidence="3">
    <location>
        <begin position="1"/>
        <end position="22"/>
    </location>
</feature>
<dbReference type="GO" id="GO:0016787">
    <property type="term" value="F:hydrolase activity"/>
    <property type="evidence" value="ECO:0007669"/>
    <property type="project" value="UniProtKB-KW"/>
</dbReference>
<dbReference type="PANTHER" id="PTHR48081:SF26">
    <property type="entry name" value="ALPHA_BETA HYDROLASE FOLD-3 DOMAIN-CONTAINING PROTEIN"/>
    <property type="match status" value="1"/>
</dbReference>
<dbReference type="OrthoDB" id="408631at2759"/>
<dbReference type="SUPFAM" id="SSF53474">
    <property type="entry name" value="alpha/beta-Hydrolases"/>
    <property type="match status" value="1"/>
</dbReference>